<dbReference type="RefSeq" id="WP_087167423.1">
    <property type="nucleotide sequence ID" value="NZ_BSBO01000028.1"/>
</dbReference>
<reference evidence="3" key="3">
    <citation type="submission" date="2022-11" db="EMBL/GenBank/DDBJ databases">
        <title>Draft genome sequence of Sellimonas catena strain 18CBH55.</title>
        <authorList>
            <person name="Atsushi H."/>
            <person name="Moriya O."/>
            <person name="Mitsuo S."/>
        </authorList>
    </citation>
    <scope>NUCLEOTIDE SEQUENCE</scope>
    <source>
        <strain evidence="3">18CBH55</strain>
    </source>
</reference>
<comment type="caution">
    <text evidence="2">The sequence shown here is derived from an EMBL/GenBank/DDBJ whole genome shotgun (WGS) entry which is preliminary data.</text>
</comment>
<feature type="domain" description="DUF6472" evidence="1">
    <location>
        <begin position="7"/>
        <end position="62"/>
    </location>
</feature>
<keyword evidence="4" id="KW-1185">Reference proteome</keyword>
<name>A0A9W6C7V2_9FIRM</name>
<protein>
    <recommendedName>
        <fullName evidence="1">DUF6472 domain-containing protein</fullName>
    </recommendedName>
</protein>
<sequence>MGNQSAQSCSSCAYYIYDEEYDEYVCDAAMDEDDYVRLRMEPHYSCPYYRNGDEYRVVRKQM</sequence>
<accession>A0A9W6C7V2</accession>
<dbReference type="Pfam" id="PF20076">
    <property type="entry name" value="DUF6472"/>
    <property type="match status" value="1"/>
</dbReference>
<dbReference type="Proteomes" id="UP001145094">
    <property type="component" value="Unassembled WGS sequence"/>
</dbReference>
<proteinExistence type="predicted"/>
<evidence type="ECO:0000313" key="3">
    <source>
        <dbReference type="EMBL" id="GLG89316.1"/>
    </source>
</evidence>
<reference evidence="3" key="4">
    <citation type="submission" date="2022-11" db="EMBL/GenBank/DDBJ databases">
        <title>Draft genome sequence of Sellimonas catena strain 18CBH55.</title>
        <authorList>
            <person name="Hisatomi A."/>
            <person name="Ohkuma M."/>
            <person name="Sakamoto M."/>
        </authorList>
    </citation>
    <scope>NUCLEOTIDE SEQUENCE</scope>
    <source>
        <strain evidence="3">18CBH55</strain>
    </source>
</reference>
<dbReference type="InterPro" id="IPR045525">
    <property type="entry name" value="DUF6472"/>
</dbReference>
<dbReference type="AlphaFoldDB" id="A0A9W6C7V2"/>
<dbReference type="EMBL" id="BSBO01000028">
    <property type="protein sequence ID" value="GLG05397.1"/>
    <property type="molecule type" value="Genomic_DNA"/>
</dbReference>
<reference evidence="2" key="1">
    <citation type="submission" date="2022-11" db="EMBL/GenBank/DDBJ databases">
        <title>Draft genome sequence of Sellimonas catena strain 12EGH17.</title>
        <authorList>
            <person name="Hisatomi A."/>
            <person name="Ohkuma M."/>
            <person name="Sakamoto M."/>
        </authorList>
    </citation>
    <scope>NUCLEOTIDE SEQUENCE</scope>
    <source>
        <strain evidence="2">12EGH17</strain>
    </source>
</reference>
<evidence type="ECO:0000313" key="2">
    <source>
        <dbReference type="EMBL" id="GLG05397.1"/>
    </source>
</evidence>
<dbReference type="Proteomes" id="UP001145145">
    <property type="component" value="Unassembled WGS sequence"/>
</dbReference>
<gene>
    <name evidence="2" type="ORF">Selli1_25710</name>
    <name evidence="3" type="ORF">Selli2_07430</name>
</gene>
<organism evidence="2 4">
    <name type="scientific">Sellimonas catena</name>
    <dbReference type="NCBI Taxonomy" id="2994035"/>
    <lineage>
        <taxon>Bacteria</taxon>
        <taxon>Bacillati</taxon>
        <taxon>Bacillota</taxon>
        <taxon>Clostridia</taxon>
        <taxon>Lachnospirales</taxon>
        <taxon>Lachnospiraceae</taxon>
        <taxon>Sellimonas</taxon>
    </lineage>
</organism>
<dbReference type="EMBL" id="BSCH01000004">
    <property type="protein sequence ID" value="GLG89316.1"/>
    <property type="molecule type" value="Genomic_DNA"/>
</dbReference>
<reference evidence="2" key="2">
    <citation type="submission" date="2022-11" db="EMBL/GenBank/DDBJ databases">
        <title>Draft genome sequence of Sellimonas catena strain 12EGH17.</title>
        <authorList>
            <person name="Atsushi H."/>
            <person name="Moriya O."/>
            <person name="Mitsuo S."/>
        </authorList>
    </citation>
    <scope>NUCLEOTIDE SEQUENCE</scope>
    <source>
        <strain evidence="2">12EGH17</strain>
    </source>
</reference>
<evidence type="ECO:0000313" key="4">
    <source>
        <dbReference type="Proteomes" id="UP001145145"/>
    </source>
</evidence>
<reference evidence="2 4" key="5">
    <citation type="journal article" date="2023" name="Int. J. Syst. Evol. Microbiol.">
        <title>Sellimonas catena sp. nov., isolated from human faeces.</title>
        <authorList>
            <person name="Hisatomi A."/>
            <person name="Ohkuma M."/>
            <person name="Sakamoto M."/>
        </authorList>
    </citation>
    <scope>NUCLEOTIDE SEQUENCE [LARGE SCALE GENOMIC DNA]</scope>
    <source>
        <strain evidence="2 4">12EGH17</strain>
        <strain evidence="3">18CBH55</strain>
    </source>
</reference>
<evidence type="ECO:0000259" key="1">
    <source>
        <dbReference type="Pfam" id="PF20076"/>
    </source>
</evidence>